<reference evidence="5 6" key="1">
    <citation type="journal article" date="2017" name="ISME J.">
        <title>Unveiling bifidobacterial biogeography across the mammalian branch of the tree of life.</title>
        <authorList>
            <person name="Milani C."/>
            <person name="Mangifesta M."/>
            <person name="Mancabelli L."/>
            <person name="Lugli G.A."/>
            <person name="James K."/>
            <person name="Duranti S."/>
            <person name="Turroni F."/>
            <person name="Ferrario C."/>
            <person name="Ossiprandi M.C."/>
            <person name="van Sinderen D."/>
            <person name="Ventura M."/>
        </authorList>
    </citation>
    <scope>NUCLEOTIDE SEQUENCE [LARGE SCALE GENOMIC DNA]</scope>
    <source>
        <strain evidence="6">Ham19E</strain>
    </source>
</reference>
<dbReference type="Gene3D" id="3.40.50.2000">
    <property type="entry name" value="Glycogen Phosphorylase B"/>
    <property type="match status" value="2"/>
</dbReference>
<dbReference type="SUPFAM" id="SSF53756">
    <property type="entry name" value="UDP-Glycosyltransferase/glycogen phosphorylase"/>
    <property type="match status" value="1"/>
</dbReference>
<dbReference type="PANTHER" id="PTHR12526">
    <property type="entry name" value="GLYCOSYLTRANSFERASE"/>
    <property type="match status" value="1"/>
</dbReference>
<dbReference type="Pfam" id="PF13439">
    <property type="entry name" value="Glyco_transf_4"/>
    <property type="match status" value="1"/>
</dbReference>
<keyword evidence="1" id="KW-0328">Glycosyltransferase</keyword>
<name>A0A2A2EJB2_9BIFI</name>
<evidence type="ECO:0000259" key="3">
    <source>
        <dbReference type="Pfam" id="PF00534"/>
    </source>
</evidence>
<accession>A0A2A2EJB2</accession>
<evidence type="ECO:0000259" key="4">
    <source>
        <dbReference type="Pfam" id="PF13439"/>
    </source>
</evidence>
<evidence type="ECO:0000313" key="5">
    <source>
        <dbReference type="EMBL" id="PAU68996.1"/>
    </source>
</evidence>
<dbReference type="AlphaFoldDB" id="A0A2A2EJB2"/>
<dbReference type="Pfam" id="PF00534">
    <property type="entry name" value="Glycos_transf_1"/>
    <property type="match status" value="1"/>
</dbReference>
<keyword evidence="2 5" id="KW-0808">Transferase</keyword>
<dbReference type="InterPro" id="IPR028098">
    <property type="entry name" value="Glyco_trans_4-like_N"/>
</dbReference>
<comment type="caution">
    <text evidence="5">The sequence shown here is derived from an EMBL/GenBank/DDBJ whole genome shotgun (WGS) entry which is preliminary data.</text>
</comment>
<keyword evidence="6" id="KW-1185">Reference proteome</keyword>
<feature type="domain" description="Glycosyl transferase family 1" evidence="3">
    <location>
        <begin position="164"/>
        <end position="288"/>
    </location>
</feature>
<evidence type="ECO:0000313" key="6">
    <source>
        <dbReference type="Proteomes" id="UP000218399"/>
    </source>
</evidence>
<gene>
    <name evidence="5" type="ORF">B1526_0189</name>
</gene>
<feature type="domain" description="Glycosyltransferase subfamily 4-like N-terminal" evidence="4">
    <location>
        <begin position="41"/>
        <end position="154"/>
    </location>
</feature>
<evidence type="ECO:0000256" key="1">
    <source>
        <dbReference type="ARBA" id="ARBA00022676"/>
    </source>
</evidence>
<evidence type="ECO:0000256" key="2">
    <source>
        <dbReference type="ARBA" id="ARBA00022679"/>
    </source>
</evidence>
<dbReference type="EMBL" id="MVOH01000002">
    <property type="protein sequence ID" value="PAU68996.1"/>
    <property type="molecule type" value="Genomic_DNA"/>
</dbReference>
<organism evidence="5 6">
    <name type="scientific">Bifidobacterium criceti</name>
    <dbReference type="NCBI Taxonomy" id="1960969"/>
    <lineage>
        <taxon>Bacteria</taxon>
        <taxon>Bacillati</taxon>
        <taxon>Actinomycetota</taxon>
        <taxon>Actinomycetes</taxon>
        <taxon>Bifidobacteriales</taxon>
        <taxon>Bifidobacteriaceae</taxon>
        <taxon>Bifidobacterium</taxon>
    </lineage>
</organism>
<proteinExistence type="predicted"/>
<dbReference type="OrthoDB" id="9790710at2"/>
<dbReference type="Proteomes" id="UP000218399">
    <property type="component" value="Unassembled WGS sequence"/>
</dbReference>
<dbReference type="GO" id="GO:0016757">
    <property type="term" value="F:glycosyltransferase activity"/>
    <property type="evidence" value="ECO:0007669"/>
    <property type="project" value="UniProtKB-KW"/>
</dbReference>
<sequence length="329" mass="36768">MNHYRLLDHSKIHYDFIVYEGSPYVPIDEIKKLGGRVFYVPPITHLAGFEKELARILKTTNPDIVHSNLNALSIFPLRVAKRIGIPVRIAHSHSTSNNKELLRNTAKKVLRLYSKTYPTHLAACSLDSATWLFGKKAVAEHNVHYIKNAIDLQRYAFNASHRLELRKKYGLEDKHVLGQIGRFTTQKNYSFSMDVVAELVSTDPNAVFVALGSGNLMRAIRQKAAALGIADHVMLLGNQSNANAWYSAFDALLFPSLYEGLPLTMIEAQVAGLPIVSSDKVTPEAFIDKELVTVLPLELTTAAWAHAVTDAFSQSNHSRCVDVTQFMRK</sequence>
<dbReference type="InterPro" id="IPR001296">
    <property type="entry name" value="Glyco_trans_1"/>
</dbReference>
<protein>
    <submittedName>
        <fullName evidence="5">Glycosyl transferase</fullName>
    </submittedName>
</protein>